<feature type="region of interest" description="Disordered" evidence="1">
    <location>
        <begin position="686"/>
        <end position="719"/>
    </location>
</feature>
<keyword evidence="3" id="KW-1185">Reference proteome</keyword>
<feature type="region of interest" description="Disordered" evidence="1">
    <location>
        <begin position="198"/>
        <end position="223"/>
    </location>
</feature>
<feature type="compositionally biased region" description="Low complexity" evidence="1">
    <location>
        <begin position="401"/>
        <end position="415"/>
    </location>
</feature>
<feature type="region of interest" description="Disordered" evidence="1">
    <location>
        <begin position="733"/>
        <end position="828"/>
    </location>
</feature>
<feature type="region of interest" description="Disordered" evidence="1">
    <location>
        <begin position="841"/>
        <end position="870"/>
    </location>
</feature>
<comment type="caution">
    <text evidence="2">The sequence shown here is derived from an EMBL/GenBank/DDBJ whole genome shotgun (WGS) entry which is preliminary data.</text>
</comment>
<feature type="region of interest" description="Disordered" evidence="1">
    <location>
        <begin position="1"/>
        <end position="99"/>
    </location>
</feature>
<feature type="region of interest" description="Disordered" evidence="1">
    <location>
        <begin position="1199"/>
        <end position="1249"/>
    </location>
</feature>
<feature type="compositionally biased region" description="Basic and acidic residues" evidence="1">
    <location>
        <begin position="792"/>
        <end position="824"/>
    </location>
</feature>
<feature type="region of interest" description="Disordered" evidence="1">
    <location>
        <begin position="400"/>
        <end position="424"/>
    </location>
</feature>
<feature type="compositionally biased region" description="Polar residues" evidence="1">
    <location>
        <begin position="774"/>
        <end position="789"/>
    </location>
</feature>
<feature type="compositionally biased region" description="Basic and acidic residues" evidence="1">
    <location>
        <begin position="295"/>
        <end position="313"/>
    </location>
</feature>
<feature type="compositionally biased region" description="Basic and acidic residues" evidence="1">
    <location>
        <begin position="848"/>
        <end position="857"/>
    </location>
</feature>
<feature type="region of interest" description="Disordered" evidence="1">
    <location>
        <begin position="511"/>
        <end position="586"/>
    </location>
</feature>
<feature type="compositionally biased region" description="Basic and acidic residues" evidence="1">
    <location>
        <begin position="1294"/>
        <end position="1320"/>
    </location>
</feature>
<proteinExistence type="predicted"/>
<feature type="compositionally biased region" description="Basic and acidic residues" evidence="1">
    <location>
        <begin position="211"/>
        <end position="223"/>
    </location>
</feature>
<dbReference type="RefSeq" id="XP_028880645.1">
    <property type="nucleotide sequence ID" value="XM_029028062.1"/>
</dbReference>
<feature type="region of interest" description="Disordered" evidence="1">
    <location>
        <begin position="957"/>
        <end position="1008"/>
    </location>
</feature>
<feature type="compositionally biased region" description="Polar residues" evidence="1">
    <location>
        <begin position="523"/>
        <end position="532"/>
    </location>
</feature>
<feature type="compositionally biased region" description="Basic and acidic residues" evidence="1">
    <location>
        <begin position="118"/>
        <end position="133"/>
    </location>
</feature>
<feature type="region of interest" description="Disordered" evidence="1">
    <location>
        <begin position="1282"/>
        <end position="1393"/>
    </location>
</feature>
<feature type="compositionally biased region" description="Polar residues" evidence="1">
    <location>
        <begin position="270"/>
        <end position="285"/>
    </location>
</feature>
<evidence type="ECO:0000313" key="3">
    <source>
        <dbReference type="Proteomes" id="UP000192257"/>
    </source>
</evidence>
<feature type="compositionally biased region" description="Polar residues" evidence="1">
    <location>
        <begin position="24"/>
        <end position="39"/>
    </location>
</feature>
<feature type="compositionally biased region" description="Polar residues" evidence="1">
    <location>
        <begin position="134"/>
        <end position="152"/>
    </location>
</feature>
<feature type="compositionally biased region" description="Low complexity" evidence="1">
    <location>
        <begin position="1155"/>
        <end position="1164"/>
    </location>
</feature>
<dbReference type="VEuPathDB" id="TriTrypDB:TM35_000271690"/>
<feature type="region of interest" description="Disordered" evidence="1">
    <location>
        <begin position="118"/>
        <end position="173"/>
    </location>
</feature>
<feature type="compositionally biased region" description="Basic and acidic residues" evidence="1">
    <location>
        <begin position="1382"/>
        <end position="1393"/>
    </location>
</feature>
<dbReference type="GeneID" id="39987842"/>
<reference evidence="2 3" key="1">
    <citation type="submission" date="2017-03" db="EMBL/GenBank/DDBJ databases">
        <title>An alternative strategy for trypanosome survival in the mammalian bloodstream revealed through genome and transcriptome analysis of the ubiquitous bovine parasite Trypanosoma (Megatrypanum) theileri.</title>
        <authorList>
            <person name="Kelly S."/>
            <person name="Ivens A."/>
            <person name="Mott A."/>
            <person name="O'Neill E."/>
            <person name="Emms D."/>
            <person name="Macleod O."/>
            <person name="Voorheis P."/>
            <person name="Matthews J."/>
            <person name="Matthews K."/>
            <person name="Carrington M."/>
        </authorList>
    </citation>
    <scope>NUCLEOTIDE SEQUENCE [LARGE SCALE GENOMIC DNA]</scope>
    <source>
        <strain evidence="2">Edinburgh</strain>
    </source>
</reference>
<feature type="compositionally biased region" description="Low complexity" evidence="1">
    <location>
        <begin position="62"/>
        <end position="94"/>
    </location>
</feature>
<feature type="region of interest" description="Disordered" evidence="1">
    <location>
        <begin position="1151"/>
        <end position="1185"/>
    </location>
</feature>
<feature type="compositionally biased region" description="Low complexity" evidence="1">
    <location>
        <begin position="321"/>
        <end position="343"/>
    </location>
</feature>
<accession>A0A1X0NQY0</accession>
<feature type="region of interest" description="Disordered" evidence="1">
    <location>
        <begin position="268"/>
        <end position="373"/>
    </location>
</feature>
<dbReference type="Proteomes" id="UP000192257">
    <property type="component" value="Unassembled WGS sequence"/>
</dbReference>
<organism evidence="2 3">
    <name type="scientific">Trypanosoma theileri</name>
    <dbReference type="NCBI Taxonomy" id="67003"/>
    <lineage>
        <taxon>Eukaryota</taxon>
        <taxon>Discoba</taxon>
        <taxon>Euglenozoa</taxon>
        <taxon>Kinetoplastea</taxon>
        <taxon>Metakinetoplastina</taxon>
        <taxon>Trypanosomatida</taxon>
        <taxon>Trypanosomatidae</taxon>
        <taxon>Trypanosoma</taxon>
    </lineage>
</organism>
<evidence type="ECO:0000256" key="1">
    <source>
        <dbReference type="SAM" id="MobiDB-lite"/>
    </source>
</evidence>
<feature type="compositionally biased region" description="Basic and acidic residues" evidence="1">
    <location>
        <begin position="1353"/>
        <end position="1363"/>
    </location>
</feature>
<protein>
    <submittedName>
        <fullName evidence="2">Uncharacterized protein</fullName>
    </submittedName>
</protein>
<sequence>MQRGGRGRGRGREDNSPSKRNILLDQNHNFSHSELLSSSKVHDSNVSNDNIDNDNNKWTRESAGSSTSSPTSSSQASGAGSSLTFEGSAAAAAASVNVDRDGNLFQEKIRLLKESMQRQRATLEKKQKEKESRTLMNTKHQSPKSKIQITSSTDRRGEEKSGLGTRLNRRKKDMKTSEMYFSIPPPRTEHKGVVEKGTLDPMNVKNTPKKRKEDCGTLEKERNLTSSPVLEVVVVVEEEDSPLHVVQEREPTTKENISVAAEAGGGRVLTSLQTKDSGTVSSSCNADKDKDDDDDKQKDQEEKKDNEMKRNEKQGSNSKSTVTAATATTTTTTTTTTNTTTTTKSAKRIQKPGTQNVTSQSHHSTNKLHDATTQTNLIRSRIVLPKRTAEIRTLRAPSECSLNSLNSNNNNNSNNKKNDVRLSDRSRYNRLTGLDGSIPSFNTETKRAYRGFNLADACGNENDDPNKPEPRKKGSKTTGLKEEEDIEQLLNYSTDTVLDVENHLMSSENVNEGTMRVVRRRNSTPSCLSDKQGSIRYKTSSSCGSSSSINRKSCKDDDGDDKESDVLDERSHSPNPVGPWEEKAIDPRIYVPSRSHSRSPSNTHDKLQSTSKLEGISFAHQRYSLIRLIRLIDEELHRLESVPWSRSLRQRGGSYKLNTERFKLIRARKHYEAELQRLLKTVVHFSGSAQPSTPPPLPLSSISTSSPQRERSTSKPRHGPSVYEALLRENYHNNQQRRQGQGKSDMIKGKTHSGTVVNKGDTVSKRTIKVGGNNEMNNAITLPPRSTTHMKSRPDSHTMERSNRSKSLTDNRNLLREGGSELRRSRSSISLDANRMAALYRRSASSSRRGETPRRDLTMMGVSPTEDISHGMDRNAPLYWRLAREQRSTQRRSETPCEMNKYPSNCTSTPIPAHERSGIVSHNTSETELCSDIPADRYYCAEYDEEEDVMRDEWRNSTRRRDTVSSAARGRSRSALKKQEASIIMERPSSTVQSREIQQEQQGKEKKRLLSSQALHPQFPTHRGGVRLTGVMGTLGKERNVQAGLCYQLRAPTLQTTPENSEVKDLYFRPESISRIGGSETTTVLPQPLSNEEQLTAYLKMEERQRRQQGTGGHVNYAPPLSHLSLKEERLKQSDNSLFVHHSSASIDTFVATGPPTSSSSSLLLPPPTSTANKDSTAEQFHSKNEFLTRKRDEVIWTSPLCSQTSPPILESTPPPSPKKPQKTTTTHQSGHRSHHREGDNNNNNNNNNNNYYYYYYYYYYNNNNNTDKRSPSMVVYRDPSEPWRLNGEEGYTTEDRTPPSKQQEQQKRRREQEQEKTDNSPHFSEVRVSPLTEYSGGEGSPMTEFRRRKPNKSMEREPDFRKVMTRYNRRSLSNSRSPPQQERETKYMRERSTGTVPSIFFTDKIQKRQLGDDRTNEILHPHIPSPMKLTPKQIVGGGRGNTLRQVIGHDEKTTCPSKVSNKHDETNNGLSSTELLLSRIKQIRAQMN</sequence>
<name>A0A1X0NQY0_9TRYP</name>
<evidence type="ECO:0000313" key="2">
    <source>
        <dbReference type="EMBL" id="ORC86579.1"/>
    </source>
</evidence>
<gene>
    <name evidence="2" type="ORF">TM35_000271690</name>
</gene>
<feature type="compositionally biased region" description="Polar residues" evidence="1">
    <location>
        <begin position="352"/>
        <end position="363"/>
    </location>
</feature>
<dbReference type="OrthoDB" id="252938at2759"/>
<feature type="region of interest" description="Disordered" evidence="1">
    <location>
        <begin position="456"/>
        <end position="485"/>
    </location>
</feature>
<dbReference type="EMBL" id="NBCO01000027">
    <property type="protein sequence ID" value="ORC86579.1"/>
    <property type="molecule type" value="Genomic_DNA"/>
</dbReference>
<feature type="compositionally biased region" description="Polar residues" evidence="1">
    <location>
        <begin position="733"/>
        <end position="742"/>
    </location>
</feature>